<dbReference type="EMBL" id="VKDB01000001">
    <property type="protein sequence ID" value="TSA87790.1"/>
    <property type="molecule type" value="Genomic_DNA"/>
</dbReference>
<comment type="caution">
    <text evidence="2">The sequence shown here is derived from an EMBL/GenBank/DDBJ whole genome shotgun (WGS) entry which is preliminary data.</text>
</comment>
<evidence type="ECO:0000256" key="1">
    <source>
        <dbReference type="SAM" id="MobiDB-lite"/>
    </source>
</evidence>
<keyword evidence="3" id="KW-1185">Reference proteome</keyword>
<reference evidence="2 3" key="1">
    <citation type="submission" date="2019-07" db="EMBL/GenBank/DDBJ databases">
        <title>Deinococcus detaillus sp. nov., isolated from humus soil in Antarctica.</title>
        <authorList>
            <person name="Zhang K."/>
        </authorList>
    </citation>
    <scope>NUCLEOTIDE SEQUENCE [LARGE SCALE GENOMIC DNA]</scope>
    <source>
        <strain evidence="2 3">H1</strain>
    </source>
</reference>
<evidence type="ECO:0000313" key="2">
    <source>
        <dbReference type="EMBL" id="TSA87790.1"/>
    </source>
</evidence>
<name>A0A553V5N8_9DEIO</name>
<sequence length="114" mass="12104">MPTQCTPAPGASFGQVAWPAGRMASPAGSAAIPKTRRSAHTESMKLARSLLLLAARPQVWRACHRVSSAWQLTGRHSADLSSAYFNGLRCPGGDDVGDEHAQLHSALHPAPPKR</sequence>
<evidence type="ECO:0000313" key="3">
    <source>
        <dbReference type="Proteomes" id="UP000316092"/>
    </source>
</evidence>
<dbReference type="RefSeq" id="WP_143718996.1">
    <property type="nucleotide sequence ID" value="NZ_VKDB01000001.1"/>
</dbReference>
<proteinExistence type="predicted"/>
<gene>
    <name evidence="2" type="ORF">FNU79_00585</name>
</gene>
<dbReference type="Proteomes" id="UP000316092">
    <property type="component" value="Unassembled WGS sequence"/>
</dbReference>
<organism evidence="2 3">
    <name type="scientific">Deinococcus detaillensis</name>
    <dbReference type="NCBI Taxonomy" id="2592048"/>
    <lineage>
        <taxon>Bacteria</taxon>
        <taxon>Thermotogati</taxon>
        <taxon>Deinococcota</taxon>
        <taxon>Deinococci</taxon>
        <taxon>Deinococcales</taxon>
        <taxon>Deinococcaceae</taxon>
        <taxon>Deinococcus</taxon>
    </lineage>
</organism>
<accession>A0A553V5N8</accession>
<protein>
    <submittedName>
        <fullName evidence="2">Uncharacterized protein</fullName>
    </submittedName>
</protein>
<dbReference type="AlphaFoldDB" id="A0A553V5N8"/>
<feature type="region of interest" description="Disordered" evidence="1">
    <location>
        <begin position="95"/>
        <end position="114"/>
    </location>
</feature>